<feature type="region of interest" description="Disordered" evidence="1">
    <location>
        <begin position="1"/>
        <end position="32"/>
    </location>
</feature>
<dbReference type="EMBL" id="KZ821676">
    <property type="protein sequence ID" value="PYH86376.1"/>
    <property type="molecule type" value="Genomic_DNA"/>
</dbReference>
<name>A0A319CLE7_9EURO</name>
<proteinExistence type="predicted"/>
<evidence type="ECO:0000313" key="3">
    <source>
        <dbReference type="Proteomes" id="UP000248340"/>
    </source>
</evidence>
<dbReference type="AlphaFoldDB" id="A0A319CLE7"/>
<dbReference type="OrthoDB" id="4504896at2759"/>
<dbReference type="VEuPathDB" id="FungiDB:BO82DRAFT_388555"/>
<feature type="compositionally biased region" description="Low complexity" evidence="1">
    <location>
        <begin position="13"/>
        <end position="24"/>
    </location>
</feature>
<protein>
    <submittedName>
        <fullName evidence="2">Uncharacterized protein</fullName>
    </submittedName>
</protein>
<dbReference type="RefSeq" id="XP_025496576.1">
    <property type="nucleotide sequence ID" value="XM_025638393.1"/>
</dbReference>
<sequence length="232" mass="26024">MDFPYPPQKRDSNNNNTTTSSSLTDKPPDYKTSPTAWLAAIARAAYPPTDWLGTWEIQVTTDTAPASDDHTPCDVITVSHSGKGTHRILVTGPDETSLESPGSEAQDKEKDAAIVWQRRRACLQQQWPRHWPEDDECMGYIRGAVHVRGEIIFGEYPYPVCDPPWVTTTDNDAPPVEPWKISEDEGKARFADSLLRTRLYVGEPRNAAAKWLCAQLGLSFAKWRGIKKDWVG</sequence>
<evidence type="ECO:0000256" key="1">
    <source>
        <dbReference type="SAM" id="MobiDB-lite"/>
    </source>
</evidence>
<dbReference type="GeneID" id="37141135"/>
<accession>A0A319CLE7</accession>
<dbReference type="Proteomes" id="UP000248340">
    <property type="component" value="Unassembled WGS sequence"/>
</dbReference>
<keyword evidence="3" id="KW-1185">Reference proteome</keyword>
<reference evidence="2 3" key="1">
    <citation type="submission" date="2016-12" db="EMBL/GenBank/DDBJ databases">
        <title>The genomes of Aspergillus section Nigri reveals drivers in fungal speciation.</title>
        <authorList>
            <consortium name="DOE Joint Genome Institute"/>
            <person name="Vesth T.C."/>
            <person name="Nybo J."/>
            <person name="Theobald S."/>
            <person name="Brandl J."/>
            <person name="Frisvad J.C."/>
            <person name="Nielsen K.F."/>
            <person name="Lyhne E.K."/>
            <person name="Kogle M.E."/>
            <person name="Kuo A."/>
            <person name="Riley R."/>
            <person name="Clum A."/>
            <person name="Nolan M."/>
            <person name="Lipzen A."/>
            <person name="Salamov A."/>
            <person name="Henrissat B."/>
            <person name="Wiebenga A."/>
            <person name="De Vries R.P."/>
            <person name="Grigoriev I.V."/>
            <person name="Mortensen U.H."/>
            <person name="Andersen M.R."/>
            <person name="Baker S.E."/>
        </authorList>
    </citation>
    <scope>NUCLEOTIDE SEQUENCE [LARGE SCALE GENOMIC DNA]</scope>
    <source>
        <strain evidence="2 3">CBS 121591</strain>
    </source>
</reference>
<feature type="region of interest" description="Disordered" evidence="1">
    <location>
        <begin position="85"/>
        <end position="109"/>
    </location>
</feature>
<gene>
    <name evidence="2" type="ORF">BO82DRAFT_388555</name>
</gene>
<organism evidence="2 3">
    <name type="scientific">Aspergillus uvarum CBS 121591</name>
    <dbReference type="NCBI Taxonomy" id="1448315"/>
    <lineage>
        <taxon>Eukaryota</taxon>
        <taxon>Fungi</taxon>
        <taxon>Dikarya</taxon>
        <taxon>Ascomycota</taxon>
        <taxon>Pezizomycotina</taxon>
        <taxon>Eurotiomycetes</taxon>
        <taxon>Eurotiomycetidae</taxon>
        <taxon>Eurotiales</taxon>
        <taxon>Aspergillaceae</taxon>
        <taxon>Aspergillus</taxon>
        <taxon>Aspergillus subgen. Circumdati</taxon>
    </lineage>
</organism>
<evidence type="ECO:0000313" key="2">
    <source>
        <dbReference type="EMBL" id="PYH86376.1"/>
    </source>
</evidence>